<reference evidence="2" key="1">
    <citation type="submission" date="2014-09" db="EMBL/GenBank/DDBJ databases">
        <authorList>
            <person name="Magalhaes I.L.F."/>
            <person name="Oliveira U."/>
            <person name="Santos F.R."/>
            <person name="Vidigal T.H.D.A."/>
            <person name="Brescovit A.D."/>
            <person name="Santos A.J."/>
        </authorList>
    </citation>
    <scope>NUCLEOTIDE SEQUENCE</scope>
    <source>
        <tissue evidence="2">Shoot tissue taken approximately 20 cm above the soil surface</tissue>
    </source>
</reference>
<evidence type="ECO:0000313" key="2">
    <source>
        <dbReference type="EMBL" id="JAD76533.1"/>
    </source>
</evidence>
<organism evidence="2">
    <name type="scientific">Arundo donax</name>
    <name type="common">Giant reed</name>
    <name type="synonym">Donax arundinaceus</name>
    <dbReference type="NCBI Taxonomy" id="35708"/>
    <lineage>
        <taxon>Eukaryota</taxon>
        <taxon>Viridiplantae</taxon>
        <taxon>Streptophyta</taxon>
        <taxon>Embryophyta</taxon>
        <taxon>Tracheophyta</taxon>
        <taxon>Spermatophyta</taxon>
        <taxon>Magnoliopsida</taxon>
        <taxon>Liliopsida</taxon>
        <taxon>Poales</taxon>
        <taxon>Poaceae</taxon>
        <taxon>PACMAD clade</taxon>
        <taxon>Arundinoideae</taxon>
        <taxon>Arundineae</taxon>
        <taxon>Arundo</taxon>
    </lineage>
</organism>
<reference evidence="2" key="2">
    <citation type="journal article" date="2015" name="Data Brief">
        <title>Shoot transcriptome of the giant reed, Arundo donax.</title>
        <authorList>
            <person name="Barrero R.A."/>
            <person name="Guerrero F.D."/>
            <person name="Moolhuijzen P."/>
            <person name="Goolsby J.A."/>
            <person name="Tidwell J."/>
            <person name="Bellgard S.E."/>
            <person name="Bellgard M.I."/>
        </authorList>
    </citation>
    <scope>NUCLEOTIDE SEQUENCE</scope>
    <source>
        <tissue evidence="2">Shoot tissue taken approximately 20 cm above the soil surface</tissue>
    </source>
</reference>
<evidence type="ECO:0000256" key="1">
    <source>
        <dbReference type="SAM" id="MobiDB-lite"/>
    </source>
</evidence>
<name>A0A0A9CQ22_ARUDO</name>
<dbReference type="EMBL" id="GBRH01221362">
    <property type="protein sequence ID" value="JAD76533.1"/>
    <property type="molecule type" value="Transcribed_RNA"/>
</dbReference>
<protein>
    <submittedName>
        <fullName evidence="2">Uncharacterized protein</fullName>
    </submittedName>
</protein>
<accession>A0A0A9CQ22</accession>
<feature type="region of interest" description="Disordered" evidence="1">
    <location>
        <begin position="1"/>
        <end position="20"/>
    </location>
</feature>
<dbReference type="AlphaFoldDB" id="A0A0A9CQ22"/>
<proteinExistence type="predicted"/>
<sequence>MDTRTTHSTPAMKGNSPKLGWITNPIQSTRLRGKCDWMPAVLRWNHRSLAAAALLLR</sequence>